<organism evidence="7 8">
    <name type="scientific">Trichonephila clavipes</name>
    <name type="common">Golden silk orbweaver</name>
    <name type="synonym">Nephila clavipes</name>
    <dbReference type="NCBI Taxonomy" id="2585209"/>
    <lineage>
        <taxon>Eukaryota</taxon>
        <taxon>Metazoa</taxon>
        <taxon>Ecdysozoa</taxon>
        <taxon>Arthropoda</taxon>
        <taxon>Chelicerata</taxon>
        <taxon>Arachnida</taxon>
        <taxon>Araneae</taxon>
        <taxon>Araneomorphae</taxon>
        <taxon>Entelegynae</taxon>
        <taxon>Araneoidea</taxon>
        <taxon>Nephilidae</taxon>
        <taxon>Trichonephila</taxon>
    </lineage>
</organism>
<evidence type="ECO:0000256" key="6">
    <source>
        <dbReference type="SAM" id="MobiDB-lite"/>
    </source>
</evidence>
<keyword evidence="8" id="KW-1185">Reference proteome</keyword>
<dbReference type="PANTHER" id="PTHR46481">
    <property type="entry name" value="ZINC FINGER BED DOMAIN-CONTAINING PROTEIN 4"/>
    <property type="match status" value="1"/>
</dbReference>
<dbReference type="InterPro" id="IPR012337">
    <property type="entry name" value="RNaseH-like_sf"/>
</dbReference>
<dbReference type="SUPFAM" id="SSF53098">
    <property type="entry name" value="Ribonuclease H-like"/>
    <property type="match status" value="1"/>
</dbReference>
<evidence type="ECO:0000256" key="5">
    <source>
        <dbReference type="ARBA" id="ARBA00023242"/>
    </source>
</evidence>
<feature type="compositionally biased region" description="Basic and acidic residues" evidence="6">
    <location>
        <begin position="458"/>
        <end position="478"/>
    </location>
</feature>
<dbReference type="GO" id="GO:0008270">
    <property type="term" value="F:zinc ion binding"/>
    <property type="evidence" value="ECO:0007669"/>
    <property type="project" value="UniProtKB-KW"/>
</dbReference>
<dbReference type="PANTHER" id="PTHR46481:SF10">
    <property type="entry name" value="ZINC FINGER BED DOMAIN-CONTAINING PROTEIN 39"/>
    <property type="match status" value="1"/>
</dbReference>
<sequence>MDRKTIDLEWSSRSITFLEAQIQGTKFAKPSLTKPTPTHIFDCPTIASLQEKGVMFSTMNLYADNIARTVIWVHGTVRFGSLHGYDIIRIDSESGNIQDFGHMIPTTHFFYLCLAYGFPYMNTLSVGSGIAIEVKDCSIREKKETLEEIVSKLVCVDGFTVNAITKSNFIRQSLHDKGYSFPPNPSDVMKLVYKQYNVIKARVTNEISSKLNAGLRRSLTLDEFTSLKNRRYLNINVHFNEGEIFILGMLRISGSFSAENCVKAVETKLQEFGIITEKHIVACVTVGASMMVKFGKIMSYLVENTNEVEDKSHEKDNEESEELVEDLDKALDLEFESGVGTDALFHVTYAEKNSITNINETIKKIRNVKLFRKSPIKNDILQKYVKEEFGCEKTVCLDTKTRWNGLIQYLNFGRKYEAAAVTGDISRLPGKNCLVRQAQMIGTRFFYVEEESISNSSHSEEESMEILKEKPLTLDEKN</sequence>
<evidence type="ECO:0000256" key="4">
    <source>
        <dbReference type="ARBA" id="ARBA00022833"/>
    </source>
</evidence>
<accession>A0A8X7BK85</accession>
<dbReference type="GO" id="GO:0005634">
    <property type="term" value="C:nucleus"/>
    <property type="evidence" value="ECO:0007669"/>
    <property type="project" value="UniProtKB-SubCell"/>
</dbReference>
<feature type="region of interest" description="Disordered" evidence="6">
    <location>
        <begin position="455"/>
        <end position="478"/>
    </location>
</feature>
<evidence type="ECO:0000313" key="7">
    <source>
        <dbReference type="EMBL" id="GFY34278.1"/>
    </source>
</evidence>
<evidence type="ECO:0000313" key="8">
    <source>
        <dbReference type="Proteomes" id="UP000887159"/>
    </source>
</evidence>
<comment type="caution">
    <text evidence="7">The sequence shown here is derived from an EMBL/GenBank/DDBJ whole genome shotgun (WGS) entry which is preliminary data.</text>
</comment>
<keyword evidence="5" id="KW-0539">Nucleus</keyword>
<dbReference type="Proteomes" id="UP000887159">
    <property type="component" value="Unassembled WGS sequence"/>
</dbReference>
<keyword evidence="4" id="KW-0862">Zinc</keyword>
<dbReference type="AlphaFoldDB" id="A0A8X7BK85"/>
<evidence type="ECO:0000256" key="2">
    <source>
        <dbReference type="ARBA" id="ARBA00022723"/>
    </source>
</evidence>
<dbReference type="InterPro" id="IPR052035">
    <property type="entry name" value="ZnF_BED_domain_contain"/>
</dbReference>
<evidence type="ECO:0000256" key="3">
    <source>
        <dbReference type="ARBA" id="ARBA00022771"/>
    </source>
</evidence>
<dbReference type="EMBL" id="BMAU01021422">
    <property type="protein sequence ID" value="GFY34278.1"/>
    <property type="molecule type" value="Genomic_DNA"/>
</dbReference>
<evidence type="ECO:0000256" key="1">
    <source>
        <dbReference type="ARBA" id="ARBA00004123"/>
    </source>
</evidence>
<gene>
    <name evidence="7" type="ORF">TNCV_2505811</name>
</gene>
<reference evidence="7" key="1">
    <citation type="submission" date="2020-08" db="EMBL/GenBank/DDBJ databases">
        <title>Multicomponent nature underlies the extraordinary mechanical properties of spider dragline silk.</title>
        <authorList>
            <person name="Kono N."/>
            <person name="Nakamura H."/>
            <person name="Mori M."/>
            <person name="Yoshida Y."/>
            <person name="Ohtoshi R."/>
            <person name="Malay A.D."/>
            <person name="Moran D.A.P."/>
            <person name="Tomita M."/>
            <person name="Numata K."/>
            <person name="Arakawa K."/>
        </authorList>
    </citation>
    <scope>NUCLEOTIDE SEQUENCE</scope>
</reference>
<comment type="subcellular location">
    <subcellularLocation>
        <location evidence="1">Nucleus</location>
    </subcellularLocation>
</comment>
<proteinExistence type="predicted"/>
<keyword evidence="2" id="KW-0479">Metal-binding</keyword>
<protein>
    <submittedName>
        <fullName evidence="7">BED-type domain-containing protein</fullName>
    </submittedName>
</protein>
<keyword evidence="3" id="KW-0863">Zinc-finger</keyword>
<name>A0A8X7BK85_TRICX</name>